<protein>
    <recommendedName>
        <fullName evidence="3">DUF2917 domain-containing protein</fullName>
    </recommendedName>
</protein>
<dbReference type="Proteomes" id="UP000516028">
    <property type="component" value="Chromosome"/>
</dbReference>
<name>A0A7H0GFV3_9BURK</name>
<gene>
    <name evidence="1" type="ORF">H9K75_12175</name>
</gene>
<dbReference type="EMBL" id="CP060783">
    <property type="protein sequence ID" value="QNP47169.1"/>
    <property type="molecule type" value="Genomic_DNA"/>
</dbReference>
<sequence length="112" mass="12024">MDISSTRLVLSTDQPQLLCAADIQGLRCESGGVVIEWQESGVPTSQRLFEGDAPWLPGRLPAGTWVRIGALSLSGARRATVVVTAPPRATSIWSMARGWIPRPSRVAGDLSR</sequence>
<evidence type="ECO:0008006" key="3">
    <source>
        <dbReference type="Google" id="ProtNLM"/>
    </source>
</evidence>
<dbReference type="AlphaFoldDB" id="A0A7H0GFV3"/>
<keyword evidence="2" id="KW-1185">Reference proteome</keyword>
<evidence type="ECO:0000313" key="2">
    <source>
        <dbReference type="Proteomes" id="UP000516028"/>
    </source>
</evidence>
<evidence type="ECO:0000313" key="1">
    <source>
        <dbReference type="EMBL" id="QNP47169.1"/>
    </source>
</evidence>
<dbReference type="RefSeq" id="WP_187722880.1">
    <property type="nucleotide sequence ID" value="NZ_CP060783.1"/>
</dbReference>
<reference evidence="1 2" key="1">
    <citation type="submission" date="2020-08" db="EMBL/GenBank/DDBJ databases">
        <title>Genome sequence of Diaphorobacter aerolatus KACC 16536T.</title>
        <authorList>
            <person name="Hyun D.-W."/>
            <person name="Bae J.-W."/>
        </authorList>
    </citation>
    <scope>NUCLEOTIDE SEQUENCE [LARGE SCALE GENOMIC DNA]</scope>
    <source>
        <strain evidence="1 2">KACC 16536</strain>
    </source>
</reference>
<dbReference type="KEGG" id="daer:H9K75_12175"/>
<organism evidence="1 2">
    <name type="scientific">Diaphorobacter aerolatus</name>
    <dbReference type="NCBI Taxonomy" id="1288495"/>
    <lineage>
        <taxon>Bacteria</taxon>
        <taxon>Pseudomonadati</taxon>
        <taxon>Pseudomonadota</taxon>
        <taxon>Betaproteobacteria</taxon>
        <taxon>Burkholderiales</taxon>
        <taxon>Comamonadaceae</taxon>
        <taxon>Diaphorobacter</taxon>
    </lineage>
</organism>
<proteinExistence type="predicted"/>
<accession>A0A7H0GFV3</accession>